<evidence type="ECO:0000313" key="9">
    <source>
        <dbReference type="Proteomes" id="UP000245942"/>
    </source>
</evidence>
<dbReference type="GO" id="GO:0004518">
    <property type="term" value="F:nuclease activity"/>
    <property type="evidence" value="ECO:0007669"/>
    <property type="project" value="UniProtKB-KW"/>
</dbReference>
<comment type="catalytic activity">
    <reaction evidence="3">
        <text>a 5'-end (N(7)-methyl 5'-triphosphoguanosine)-ribonucleoside-ribonucleotide in mRNA + H2O = a (N(7)-methyl 5'-triphosphoguanosine)-nucleoside + a 5'-end phospho-ribonucleoside in mRNA + H(+)</text>
        <dbReference type="Rhea" id="RHEA:66928"/>
        <dbReference type="Rhea" id="RHEA-COMP:15692"/>
        <dbReference type="Rhea" id="RHEA-COMP:17313"/>
        <dbReference type="ChEBI" id="CHEBI:15377"/>
        <dbReference type="ChEBI" id="CHEBI:15378"/>
        <dbReference type="ChEBI" id="CHEBI:138282"/>
        <dbReference type="ChEBI" id="CHEBI:172876"/>
        <dbReference type="ChEBI" id="CHEBI:172877"/>
    </reaction>
    <physiologicalReaction direction="left-to-right" evidence="3">
        <dbReference type="Rhea" id="RHEA:66929"/>
    </physiologicalReaction>
</comment>
<comment type="subcellular location">
    <subcellularLocation>
        <location evidence="6">Nucleus</location>
    </subcellularLocation>
</comment>
<dbReference type="GO" id="GO:0005829">
    <property type="term" value="C:cytosol"/>
    <property type="evidence" value="ECO:0007669"/>
    <property type="project" value="TreeGrafter"/>
</dbReference>
<gene>
    <name evidence="8" type="ORF">BCV69DRAFT_233375</name>
</gene>
<dbReference type="AlphaFoldDB" id="A0A316UBL8"/>
<name>A0A316UBL8_9BASI</name>
<evidence type="ECO:0000256" key="3">
    <source>
        <dbReference type="ARBA" id="ARBA00044676"/>
    </source>
</evidence>
<comment type="catalytic activity">
    <reaction evidence="5">
        <text>a 5'-end NAD(+)-phospho-ribonucleoside in mRNA + H2O = a 5'-end phospho-ribonucleoside in mRNA + NAD(+) + H(+)</text>
        <dbReference type="Rhea" id="RHEA:60880"/>
        <dbReference type="Rhea" id="RHEA-COMP:15692"/>
        <dbReference type="Rhea" id="RHEA-COMP:15698"/>
        <dbReference type="ChEBI" id="CHEBI:15377"/>
        <dbReference type="ChEBI" id="CHEBI:15378"/>
        <dbReference type="ChEBI" id="CHEBI:57540"/>
        <dbReference type="ChEBI" id="CHEBI:138282"/>
        <dbReference type="ChEBI" id="CHEBI:144029"/>
    </reaction>
    <physiologicalReaction direction="left-to-right" evidence="5">
        <dbReference type="Rhea" id="RHEA:60881"/>
    </physiologicalReaction>
</comment>
<keyword evidence="6" id="KW-0694">RNA-binding</keyword>
<dbReference type="GO" id="GO:0003723">
    <property type="term" value="F:RNA binding"/>
    <property type="evidence" value="ECO:0007669"/>
    <property type="project" value="UniProtKB-KW"/>
</dbReference>
<dbReference type="InterPro" id="IPR013961">
    <property type="entry name" value="RAI1"/>
</dbReference>
<dbReference type="GO" id="GO:0110155">
    <property type="term" value="P:NAD-cap decapping"/>
    <property type="evidence" value="ECO:0007669"/>
    <property type="project" value="TreeGrafter"/>
</dbReference>
<sequence>RRNLQRPEQITSFSYDEERRLFHDDRSLKYFHAPPMKVDLGRGMENLRERDPTRNEHLDSLLYSLMHLAASTPDGSSDFPRRRADVITWRGMATKLFSALYEEQNTFSMNVMLVNDTLYIEEWVSLEAKAAKEKQMQDERQRRMGYYGYAFESWCTHSRDVSRGERIDFDYAHDDPWDGDVNTNVQWCSVVKTKLGELRLILGGEVDCVDPRPPAPDTTSTAGAPPPALVELKTTAVLRRPQDEVHFEKKMLRFFLQSYLLGVDRVLVGFRDQRGFLQATHEFKTVEMPGLLKGKPHAWDRGGCCNLAWAILNFVRERVR</sequence>
<comment type="catalytic activity">
    <reaction evidence="4">
        <text>a 5'-end triphospho-ribonucleoside in mRNA + H2O = a 5'-end phospho-ribonucleoside in mRNA + diphosphate + H(+)</text>
        <dbReference type="Rhea" id="RHEA:78683"/>
        <dbReference type="Rhea" id="RHEA-COMP:15692"/>
        <dbReference type="Rhea" id="RHEA-COMP:17164"/>
        <dbReference type="ChEBI" id="CHEBI:15377"/>
        <dbReference type="ChEBI" id="CHEBI:15378"/>
        <dbReference type="ChEBI" id="CHEBI:33019"/>
        <dbReference type="ChEBI" id="CHEBI:138282"/>
        <dbReference type="ChEBI" id="CHEBI:167618"/>
    </reaction>
    <physiologicalReaction direction="left-to-right" evidence="4">
        <dbReference type="Rhea" id="RHEA:78684"/>
    </physiologicalReaction>
</comment>
<keyword evidence="6" id="KW-0378">Hydrolase</keyword>
<dbReference type="Proteomes" id="UP000245942">
    <property type="component" value="Unassembled WGS sequence"/>
</dbReference>
<accession>A0A316UBL8</accession>
<organism evidence="8 9">
    <name type="scientific">Pseudomicrostroma glucosiphilum</name>
    <dbReference type="NCBI Taxonomy" id="1684307"/>
    <lineage>
        <taxon>Eukaryota</taxon>
        <taxon>Fungi</taxon>
        <taxon>Dikarya</taxon>
        <taxon>Basidiomycota</taxon>
        <taxon>Ustilaginomycotina</taxon>
        <taxon>Exobasidiomycetes</taxon>
        <taxon>Microstromatales</taxon>
        <taxon>Microstromatales incertae sedis</taxon>
        <taxon>Pseudomicrostroma</taxon>
    </lineage>
</organism>
<comment type="cofactor">
    <cofactor evidence="1 6">
        <name>a divalent metal cation</name>
        <dbReference type="ChEBI" id="CHEBI:60240"/>
    </cofactor>
</comment>
<keyword evidence="6" id="KW-0540">Nuclease</keyword>
<dbReference type="InterPro" id="IPR039039">
    <property type="entry name" value="RAI1-like_fam"/>
</dbReference>
<dbReference type="GO" id="GO:0000166">
    <property type="term" value="F:nucleotide binding"/>
    <property type="evidence" value="ECO:0007669"/>
    <property type="project" value="UniProtKB-KW"/>
</dbReference>
<dbReference type="GeneID" id="37011595"/>
<protein>
    <recommendedName>
        <fullName evidence="6">Decapping nuclease</fullName>
        <ecNumber evidence="6">3.6.1.-</ecNumber>
    </recommendedName>
</protein>
<dbReference type="OrthoDB" id="5853397at2759"/>
<dbReference type="GO" id="GO:0005634">
    <property type="term" value="C:nucleus"/>
    <property type="evidence" value="ECO:0007669"/>
    <property type="project" value="UniProtKB-SubCell"/>
</dbReference>
<evidence type="ECO:0000256" key="4">
    <source>
        <dbReference type="ARBA" id="ARBA00044692"/>
    </source>
</evidence>
<dbReference type="GO" id="GO:0000956">
    <property type="term" value="P:nuclear-transcribed mRNA catabolic process"/>
    <property type="evidence" value="ECO:0007669"/>
    <property type="project" value="TreeGrafter"/>
</dbReference>
<proteinExistence type="inferred from homology"/>
<keyword evidence="6" id="KW-0547">Nucleotide-binding</keyword>
<evidence type="ECO:0000256" key="6">
    <source>
        <dbReference type="RuleBase" id="RU367113"/>
    </source>
</evidence>
<dbReference type="GO" id="GO:0034353">
    <property type="term" value="F:mRNA 5'-diphosphatase activity"/>
    <property type="evidence" value="ECO:0007669"/>
    <property type="project" value="TreeGrafter"/>
</dbReference>
<keyword evidence="6" id="KW-0479">Metal-binding</keyword>
<dbReference type="Pfam" id="PF08652">
    <property type="entry name" value="RAI1"/>
    <property type="match status" value="1"/>
</dbReference>
<dbReference type="PANTHER" id="PTHR12395:SF9">
    <property type="entry name" value="DECAPPING AND EXORIBONUCLEASE PROTEIN"/>
    <property type="match status" value="1"/>
</dbReference>
<evidence type="ECO:0000313" key="8">
    <source>
        <dbReference type="EMBL" id="PWN22559.1"/>
    </source>
</evidence>
<evidence type="ECO:0000259" key="7">
    <source>
        <dbReference type="Pfam" id="PF08652"/>
    </source>
</evidence>
<feature type="domain" description="RAI1-like" evidence="7">
    <location>
        <begin position="5"/>
        <end position="319"/>
    </location>
</feature>
<dbReference type="PANTHER" id="PTHR12395">
    <property type="entry name" value="DOM-3 RELATED"/>
    <property type="match status" value="1"/>
</dbReference>
<dbReference type="EMBL" id="KZ819323">
    <property type="protein sequence ID" value="PWN22559.1"/>
    <property type="molecule type" value="Genomic_DNA"/>
</dbReference>
<keyword evidence="6" id="KW-0539">Nucleus</keyword>
<feature type="non-terminal residue" evidence="8">
    <location>
        <position position="1"/>
    </location>
</feature>
<feature type="non-terminal residue" evidence="8">
    <location>
        <position position="320"/>
    </location>
</feature>
<comment type="function">
    <text evidence="6">Decapping enzyme for NAD-capped RNAs: specifically hydrolyzes the nicotinamide adenine dinucleotide (NAD) cap from a subset of RNAs by removing the entire NAD moiety from the 5'-end of an NAD-capped RNA.</text>
</comment>
<evidence type="ECO:0000256" key="1">
    <source>
        <dbReference type="ARBA" id="ARBA00001968"/>
    </source>
</evidence>
<evidence type="ECO:0000256" key="5">
    <source>
        <dbReference type="ARBA" id="ARBA00048124"/>
    </source>
</evidence>
<dbReference type="GO" id="GO:0046872">
    <property type="term" value="F:metal ion binding"/>
    <property type="evidence" value="ECO:0007669"/>
    <property type="project" value="UniProtKB-KW"/>
</dbReference>
<dbReference type="STRING" id="1684307.A0A316UBL8"/>
<dbReference type="EC" id="3.6.1.-" evidence="6"/>
<comment type="similarity">
    <text evidence="2 6">Belongs to the DXO/Dom3Z family.</text>
</comment>
<reference evidence="8 9" key="1">
    <citation type="journal article" date="2018" name="Mol. Biol. Evol.">
        <title>Broad Genomic Sampling Reveals a Smut Pathogenic Ancestry of the Fungal Clade Ustilaginomycotina.</title>
        <authorList>
            <person name="Kijpornyongpan T."/>
            <person name="Mondo S.J."/>
            <person name="Barry K."/>
            <person name="Sandor L."/>
            <person name="Lee J."/>
            <person name="Lipzen A."/>
            <person name="Pangilinan J."/>
            <person name="LaButti K."/>
            <person name="Hainaut M."/>
            <person name="Henrissat B."/>
            <person name="Grigoriev I.V."/>
            <person name="Spatafora J.W."/>
            <person name="Aime M.C."/>
        </authorList>
    </citation>
    <scope>NUCLEOTIDE SEQUENCE [LARGE SCALE GENOMIC DNA]</scope>
    <source>
        <strain evidence="8 9">MCA 4718</strain>
    </source>
</reference>
<keyword evidence="9" id="KW-1185">Reference proteome</keyword>
<evidence type="ECO:0000256" key="2">
    <source>
        <dbReference type="ARBA" id="ARBA00006562"/>
    </source>
</evidence>
<dbReference type="RefSeq" id="XP_025349719.1">
    <property type="nucleotide sequence ID" value="XM_025489861.1"/>
</dbReference>